<organism evidence="2 3">
    <name type="scientific">Heracleum sosnowskyi</name>
    <dbReference type="NCBI Taxonomy" id="360622"/>
    <lineage>
        <taxon>Eukaryota</taxon>
        <taxon>Viridiplantae</taxon>
        <taxon>Streptophyta</taxon>
        <taxon>Embryophyta</taxon>
        <taxon>Tracheophyta</taxon>
        <taxon>Spermatophyta</taxon>
        <taxon>Magnoliopsida</taxon>
        <taxon>eudicotyledons</taxon>
        <taxon>Gunneridae</taxon>
        <taxon>Pentapetalae</taxon>
        <taxon>asterids</taxon>
        <taxon>campanulids</taxon>
        <taxon>Apiales</taxon>
        <taxon>Apiaceae</taxon>
        <taxon>Apioideae</taxon>
        <taxon>apioid superclade</taxon>
        <taxon>Tordylieae</taxon>
        <taxon>Tordyliinae</taxon>
        <taxon>Heracleum</taxon>
    </lineage>
</organism>
<gene>
    <name evidence="2" type="ORF">POM88_011398</name>
</gene>
<evidence type="ECO:0000256" key="1">
    <source>
        <dbReference type="SAM" id="MobiDB-lite"/>
    </source>
</evidence>
<dbReference type="PANTHER" id="PTHR33595:SF3">
    <property type="entry name" value="PAS DOMAIN-CONTAINING PROTEIN"/>
    <property type="match status" value="1"/>
</dbReference>
<feature type="compositionally biased region" description="Low complexity" evidence="1">
    <location>
        <begin position="31"/>
        <end position="41"/>
    </location>
</feature>
<dbReference type="AlphaFoldDB" id="A0AAD8N1J4"/>
<comment type="caution">
    <text evidence="2">The sequence shown here is derived from an EMBL/GenBank/DDBJ whole genome shotgun (WGS) entry which is preliminary data.</text>
</comment>
<name>A0AAD8N1J4_9APIA</name>
<evidence type="ECO:0000313" key="2">
    <source>
        <dbReference type="EMBL" id="KAK1392342.1"/>
    </source>
</evidence>
<keyword evidence="3" id="KW-1185">Reference proteome</keyword>
<reference evidence="2" key="2">
    <citation type="submission" date="2023-05" db="EMBL/GenBank/DDBJ databases">
        <authorList>
            <person name="Schelkunov M.I."/>
        </authorList>
    </citation>
    <scope>NUCLEOTIDE SEQUENCE</scope>
    <source>
        <strain evidence="2">Hsosn_3</strain>
        <tissue evidence="2">Leaf</tissue>
    </source>
</reference>
<reference evidence="2" key="1">
    <citation type="submission" date="2023-02" db="EMBL/GenBank/DDBJ databases">
        <title>Genome of toxic invasive species Heracleum sosnowskyi carries increased number of genes despite the absence of recent whole-genome duplications.</title>
        <authorList>
            <person name="Schelkunov M."/>
            <person name="Shtratnikova V."/>
            <person name="Makarenko M."/>
            <person name="Klepikova A."/>
            <person name="Omelchenko D."/>
            <person name="Novikova G."/>
            <person name="Obukhova E."/>
            <person name="Bogdanov V."/>
            <person name="Penin A."/>
            <person name="Logacheva M."/>
        </authorList>
    </citation>
    <scope>NUCLEOTIDE SEQUENCE</scope>
    <source>
        <strain evidence="2">Hsosn_3</strain>
        <tissue evidence="2">Leaf</tissue>
    </source>
</reference>
<evidence type="ECO:0000313" key="3">
    <source>
        <dbReference type="Proteomes" id="UP001237642"/>
    </source>
</evidence>
<feature type="region of interest" description="Disordered" evidence="1">
    <location>
        <begin position="20"/>
        <end position="101"/>
    </location>
</feature>
<accession>A0AAD8N1J4</accession>
<proteinExistence type="predicted"/>
<protein>
    <submittedName>
        <fullName evidence="2">NADH-ubiquinone oxidoreductase-related-like protein</fullName>
    </submittedName>
</protein>
<sequence length="303" mass="33730">MMHTLNSSKTAQILARYRPIAPKPPDHDENNSNSSPNSDSSCMPQKIRDSPYLRSVWPHLQARPTRTRKRGRTSIGPAIPYKRSKPTYTPPSFLPSPSTVKNLDLNKQVPIEQDLIQQLQSQEIPNQIPHQIPNQVPNQAPCLFTPRPNKLVSSSITVQPQSTTILNPTVMMHGPTKAEEIEKGLESETLPIVISDSNNKVRLANSAYMKLVGQPECSWLDSFPTCNRICGDVKLRIPESVGNELVGSSKVVFCSVVIEWGNSEYKSSITTSGEAVRLVCESRDYVFAWRFHTQGAVIPASNF</sequence>
<dbReference type="EMBL" id="JAUIZM010000003">
    <property type="protein sequence ID" value="KAK1392342.1"/>
    <property type="molecule type" value="Genomic_DNA"/>
</dbReference>
<dbReference type="Proteomes" id="UP001237642">
    <property type="component" value="Unassembled WGS sequence"/>
</dbReference>
<dbReference type="PANTHER" id="PTHR33595">
    <property type="entry name" value="VON WILLEBRAND FACTOR A DOMAIN PROTEIN"/>
    <property type="match status" value="1"/>
</dbReference>